<feature type="domain" description="Mechanosensitive ion channel MscS" evidence="9">
    <location>
        <begin position="685"/>
        <end position="751"/>
    </location>
</feature>
<feature type="transmembrane region" description="Helical" evidence="8">
    <location>
        <begin position="591"/>
        <end position="618"/>
    </location>
</feature>
<feature type="transmembrane region" description="Helical" evidence="8">
    <location>
        <begin position="418"/>
        <end position="438"/>
    </location>
</feature>
<feature type="region of interest" description="Disordered" evidence="7">
    <location>
        <begin position="861"/>
        <end position="889"/>
    </location>
</feature>
<dbReference type="InterPro" id="IPR052702">
    <property type="entry name" value="MscS-like_channel"/>
</dbReference>
<dbReference type="SUPFAM" id="SSF50182">
    <property type="entry name" value="Sm-like ribonucleoproteins"/>
    <property type="match status" value="1"/>
</dbReference>
<dbReference type="GO" id="GO:0008381">
    <property type="term" value="F:mechanosensitive monoatomic ion channel activity"/>
    <property type="evidence" value="ECO:0007669"/>
    <property type="project" value="UniProtKB-ARBA"/>
</dbReference>
<evidence type="ECO:0000259" key="10">
    <source>
        <dbReference type="Pfam" id="PF12607"/>
    </source>
</evidence>
<keyword evidence="4 8" id="KW-0812">Transmembrane</keyword>
<dbReference type="SUPFAM" id="SSF82861">
    <property type="entry name" value="Mechanosensitive channel protein MscS (YggB), transmembrane region"/>
    <property type="match status" value="1"/>
</dbReference>
<comment type="caution">
    <text evidence="11">The sequence shown here is derived from an EMBL/GenBank/DDBJ whole genome shotgun (WGS) entry which is preliminary data.</text>
</comment>
<feature type="transmembrane region" description="Helical" evidence="8">
    <location>
        <begin position="547"/>
        <end position="571"/>
    </location>
</feature>
<feature type="transmembrane region" description="Helical" evidence="8">
    <location>
        <begin position="309"/>
        <end position="333"/>
    </location>
</feature>
<evidence type="ECO:0000259" key="9">
    <source>
        <dbReference type="Pfam" id="PF00924"/>
    </source>
</evidence>
<dbReference type="PANTHER" id="PTHR30347">
    <property type="entry name" value="POTASSIUM CHANNEL RELATED"/>
    <property type="match status" value="1"/>
</dbReference>
<feature type="transmembrane region" description="Helical" evidence="8">
    <location>
        <begin position="668"/>
        <end position="697"/>
    </location>
</feature>
<organism evidence="11 12">
    <name type="scientific">Hansschlegelia zhihuaiae</name>
    <dbReference type="NCBI Taxonomy" id="405005"/>
    <lineage>
        <taxon>Bacteria</taxon>
        <taxon>Pseudomonadati</taxon>
        <taxon>Pseudomonadota</taxon>
        <taxon>Alphaproteobacteria</taxon>
        <taxon>Hyphomicrobiales</taxon>
        <taxon>Methylopilaceae</taxon>
        <taxon>Hansschlegelia</taxon>
    </lineage>
</organism>
<evidence type="ECO:0000256" key="3">
    <source>
        <dbReference type="ARBA" id="ARBA00022475"/>
    </source>
</evidence>
<evidence type="ECO:0000256" key="7">
    <source>
        <dbReference type="SAM" id="MobiDB-lite"/>
    </source>
</evidence>
<dbReference type="InterPro" id="IPR011066">
    <property type="entry name" value="MscS_channel_C_sf"/>
</dbReference>
<feature type="transmembrane region" description="Helical" evidence="8">
    <location>
        <begin position="466"/>
        <end position="488"/>
    </location>
</feature>
<name>A0A4Q0M661_9HYPH</name>
<feature type="transmembrane region" description="Helical" evidence="8">
    <location>
        <begin position="267"/>
        <end position="288"/>
    </location>
</feature>
<dbReference type="InterPro" id="IPR010920">
    <property type="entry name" value="LSM_dom_sf"/>
</dbReference>
<dbReference type="EMBL" id="RYFI01000026">
    <property type="protein sequence ID" value="RXF68464.1"/>
    <property type="molecule type" value="Genomic_DNA"/>
</dbReference>
<dbReference type="OrthoDB" id="9799209at2"/>
<dbReference type="GO" id="GO:0005886">
    <property type="term" value="C:plasma membrane"/>
    <property type="evidence" value="ECO:0007669"/>
    <property type="project" value="UniProtKB-SubCell"/>
</dbReference>
<dbReference type="Gene3D" id="1.10.287.1260">
    <property type="match status" value="1"/>
</dbReference>
<feature type="transmembrane region" description="Helical" evidence="8">
    <location>
        <begin position="639"/>
        <end position="662"/>
    </location>
</feature>
<reference evidence="11 12" key="1">
    <citation type="submission" date="2018-12" db="EMBL/GenBank/DDBJ databases">
        <title>bacterium Hansschlegelia zhihuaiae S113.</title>
        <authorList>
            <person name="He J."/>
        </authorList>
    </citation>
    <scope>NUCLEOTIDE SEQUENCE [LARGE SCALE GENOMIC DNA]</scope>
    <source>
        <strain evidence="11 12">S 113</strain>
    </source>
</reference>
<comment type="similarity">
    <text evidence="2">Belongs to the MscS (TC 1.A.23) family.</text>
</comment>
<dbReference type="InterPro" id="IPR022249">
    <property type="entry name" value="DUF3772"/>
</dbReference>
<feature type="transmembrane region" description="Helical" evidence="8">
    <location>
        <begin position="494"/>
        <end position="515"/>
    </location>
</feature>
<dbReference type="Pfam" id="PF00924">
    <property type="entry name" value="MS_channel_2nd"/>
    <property type="match status" value="1"/>
</dbReference>
<dbReference type="Pfam" id="PF12607">
    <property type="entry name" value="DUF3772"/>
    <property type="match status" value="1"/>
</dbReference>
<dbReference type="Gene3D" id="2.30.30.60">
    <property type="match status" value="1"/>
</dbReference>
<sequence>MERHPSLRQGPGTNLAAFPRQPTKIAERTPSRYLVGRKQRSPPVLGRIPCYERARHSSNRASPHPMTSLSVLLRALTLALALIGAAAQVSAQNDPAAAIDAARADLDRIETRLSDAKLHDEELAALRDRIAPMTIALESAISQLAPQLSAADARLAQIGPKPKEGEPAESDEVARERDAQAQSRKQVDDAIKRGRLLQVEAMQIDAQITERRRTLLASRLFERSRSLIDPTLWMDVVGEAPRDLSSVRDLGAEWADQIARNFGPSSIIQVAAAVLAAVLLLFPIRLWVSNFGERLVVRQAPQSRLRRSATALFRLVATTLAPLLAALCVYLALRSAGWLPSRAEPLAATLVRGAGFLGFAHGMTKALFAPGRPSWRLIHLSDAAVAEIRYQPLWVALVFVLGRVADAFNAAVSASLSASVATAGVFAALNAATFAFAIRRLRRAQHLEDAQGHPEKEERYGHPIAFLARMAAIAAIATVLVSVVIGYVSLAQFLANQVIWITAVIWLAYLLMTVVDDLFTSALSGETRFGRTLSSGIGVRPSSLEQIGVLLSGAVRLIILAVAALMIAGPWGVGSTDLFGWLRLPVTGFEIGGITISPAGVLSAIALVAVGFALTHAVQRWLDRDLLPKTRMDDGLKASINTGVGYLGTIIIIVLALAYLGFSLDRLAIVAGALSVGIGFGLQAVISNFVSGVILLAERPIKAGDWIVIGSDQGNVRRISVRSTEIELFDRSTLIVPNSDFITKSVKNVTHGAPNGRVQIDLAVSSAVDPEEVKRVAIETAKAHSSVLGFPEPQILFTALGKADNAFSLFCNVPSPRQAASVKSDLNFALVKAFADAGISLAGPPPPDMTQAVDRVAEALGLRSPGATALKPHDASDAPPQPEPQPKPA</sequence>
<dbReference type="SUPFAM" id="SSF82689">
    <property type="entry name" value="Mechanosensitive channel protein MscS (YggB), C-terminal domain"/>
    <property type="match status" value="1"/>
</dbReference>
<dbReference type="AlphaFoldDB" id="A0A4Q0M661"/>
<evidence type="ECO:0000256" key="5">
    <source>
        <dbReference type="ARBA" id="ARBA00022989"/>
    </source>
</evidence>
<keyword evidence="6 8" id="KW-0472">Membrane</keyword>
<evidence type="ECO:0000256" key="4">
    <source>
        <dbReference type="ARBA" id="ARBA00022692"/>
    </source>
</evidence>
<evidence type="ECO:0000256" key="6">
    <source>
        <dbReference type="ARBA" id="ARBA00023136"/>
    </source>
</evidence>
<feature type="compositionally biased region" description="Basic and acidic residues" evidence="7">
    <location>
        <begin position="161"/>
        <end position="187"/>
    </location>
</feature>
<feature type="region of interest" description="Disordered" evidence="7">
    <location>
        <begin position="1"/>
        <end position="23"/>
    </location>
</feature>
<proteinExistence type="inferred from homology"/>
<dbReference type="PANTHER" id="PTHR30347:SF9">
    <property type="entry name" value="MINICONDUCTANCE MECHANOSENSITIVE CHANNEL MSCM"/>
    <property type="match status" value="1"/>
</dbReference>
<comment type="subcellular location">
    <subcellularLocation>
        <location evidence="1">Cell membrane</location>
        <topology evidence="1">Multi-pass membrane protein</topology>
    </subcellularLocation>
</comment>
<evidence type="ECO:0000256" key="8">
    <source>
        <dbReference type="SAM" id="Phobius"/>
    </source>
</evidence>
<evidence type="ECO:0000313" key="11">
    <source>
        <dbReference type="EMBL" id="RXF68464.1"/>
    </source>
</evidence>
<evidence type="ECO:0000313" key="12">
    <source>
        <dbReference type="Proteomes" id="UP000289708"/>
    </source>
</evidence>
<keyword evidence="3" id="KW-1003">Cell membrane</keyword>
<keyword evidence="12" id="KW-1185">Reference proteome</keyword>
<gene>
    <name evidence="11" type="ORF">EK403_19950</name>
</gene>
<evidence type="ECO:0000256" key="2">
    <source>
        <dbReference type="ARBA" id="ARBA00008017"/>
    </source>
</evidence>
<dbReference type="InterPro" id="IPR011014">
    <property type="entry name" value="MscS_channel_TM-2"/>
</dbReference>
<feature type="domain" description="DUF3772" evidence="10">
    <location>
        <begin position="191"/>
        <end position="253"/>
    </location>
</feature>
<protein>
    <submittedName>
        <fullName evidence="11">Mechanosensitive ion channel family protein</fullName>
    </submittedName>
</protein>
<feature type="region of interest" description="Disordered" evidence="7">
    <location>
        <begin position="159"/>
        <end position="187"/>
    </location>
</feature>
<dbReference type="InterPro" id="IPR006685">
    <property type="entry name" value="MscS_channel_2nd"/>
</dbReference>
<feature type="compositionally biased region" description="Pro residues" evidence="7">
    <location>
        <begin position="879"/>
        <end position="889"/>
    </location>
</feature>
<dbReference type="Gene3D" id="3.30.70.100">
    <property type="match status" value="1"/>
</dbReference>
<evidence type="ECO:0000256" key="1">
    <source>
        <dbReference type="ARBA" id="ARBA00004651"/>
    </source>
</evidence>
<keyword evidence="5 8" id="KW-1133">Transmembrane helix</keyword>
<dbReference type="InterPro" id="IPR023408">
    <property type="entry name" value="MscS_beta-dom_sf"/>
</dbReference>
<accession>A0A4Q0M661</accession>
<dbReference type="Proteomes" id="UP000289708">
    <property type="component" value="Unassembled WGS sequence"/>
</dbReference>